<evidence type="ECO:0000256" key="1">
    <source>
        <dbReference type="SAM" id="MobiDB-lite"/>
    </source>
</evidence>
<accession>A0A2K5DUY7</accession>
<reference evidence="2" key="2">
    <citation type="submission" date="2025-09" db="UniProtKB">
        <authorList>
            <consortium name="Ensembl"/>
        </authorList>
    </citation>
    <scope>IDENTIFICATION</scope>
</reference>
<name>A0A2K5DUY7_AOTNA</name>
<dbReference type="STRING" id="37293.ENSANAP00000024780"/>
<organism evidence="2 3">
    <name type="scientific">Aotus nancymaae</name>
    <name type="common">Ma's night monkey</name>
    <dbReference type="NCBI Taxonomy" id="37293"/>
    <lineage>
        <taxon>Eukaryota</taxon>
        <taxon>Metazoa</taxon>
        <taxon>Chordata</taxon>
        <taxon>Craniata</taxon>
        <taxon>Vertebrata</taxon>
        <taxon>Euteleostomi</taxon>
        <taxon>Mammalia</taxon>
        <taxon>Eutheria</taxon>
        <taxon>Euarchontoglires</taxon>
        <taxon>Primates</taxon>
        <taxon>Haplorrhini</taxon>
        <taxon>Platyrrhini</taxon>
        <taxon>Aotidae</taxon>
        <taxon>Aotus</taxon>
    </lineage>
</organism>
<protein>
    <submittedName>
        <fullName evidence="2">Uncharacterized protein</fullName>
    </submittedName>
</protein>
<dbReference type="AlphaFoldDB" id="A0A2K5DUY7"/>
<feature type="region of interest" description="Disordered" evidence="1">
    <location>
        <begin position="1"/>
        <end position="28"/>
    </location>
</feature>
<dbReference type="Proteomes" id="UP000233020">
    <property type="component" value="Unplaced"/>
</dbReference>
<dbReference type="Ensembl" id="ENSANAT00000042699.1">
    <property type="protein sequence ID" value="ENSANAP00000024780.1"/>
    <property type="gene ID" value="ENSANAG00000030102.1"/>
</dbReference>
<reference evidence="2" key="1">
    <citation type="submission" date="2025-08" db="UniProtKB">
        <authorList>
            <consortium name="Ensembl"/>
        </authorList>
    </citation>
    <scope>IDENTIFICATION</scope>
</reference>
<feature type="compositionally biased region" description="Basic and acidic residues" evidence="1">
    <location>
        <begin position="17"/>
        <end position="28"/>
    </location>
</feature>
<evidence type="ECO:0000313" key="3">
    <source>
        <dbReference type="Proteomes" id="UP000233020"/>
    </source>
</evidence>
<dbReference type="GeneTree" id="ENSGT00940000182415"/>
<proteinExistence type="predicted"/>
<keyword evidence="3" id="KW-1185">Reference proteome</keyword>
<evidence type="ECO:0000313" key="2">
    <source>
        <dbReference type="Ensembl" id="ENSANAP00000024780.1"/>
    </source>
</evidence>
<sequence length="115" mass="13416">MVVESGSDLQRRRRRRRDPEEPEKTELSERELAVAVAVSQENEERWVRPLPVEAIPATKRKIICLDNLPSASMYERSYMHRHVITQVVCTKTDFIWKTSVFTAEMVIIMGMHFAV</sequence>